<dbReference type="STRING" id="492660.SAMN05192566_0762"/>
<proteinExistence type="predicted"/>
<name>A0A1G9ABN8_9PROT</name>
<protein>
    <submittedName>
        <fullName evidence="1">Uncharacterized protein</fullName>
    </submittedName>
</protein>
<sequence>MLNRFYEIWVHVVKPNKMDLFRRQFKQFLIDNGKFNEKKFTSFCQVFLKDNMTFKSDIEMKKHCQIMYERYIEHF</sequence>
<gene>
    <name evidence="1" type="ORF">SAMN05192566_0762</name>
</gene>
<organism evidence="1 2">
    <name type="scientific">Methylophilus rhizosphaerae</name>
    <dbReference type="NCBI Taxonomy" id="492660"/>
    <lineage>
        <taxon>Bacteria</taxon>
        <taxon>Pseudomonadati</taxon>
        <taxon>Pseudomonadota</taxon>
        <taxon>Betaproteobacteria</taxon>
        <taxon>Nitrosomonadales</taxon>
        <taxon>Methylophilaceae</taxon>
        <taxon>Methylophilus</taxon>
    </lineage>
</organism>
<dbReference type="AlphaFoldDB" id="A0A1G9ABN8"/>
<evidence type="ECO:0000313" key="2">
    <source>
        <dbReference type="Proteomes" id="UP000198629"/>
    </source>
</evidence>
<dbReference type="Proteomes" id="UP000198629">
    <property type="component" value="Unassembled WGS sequence"/>
</dbReference>
<keyword evidence="2" id="KW-1185">Reference proteome</keyword>
<accession>A0A1G9ABN8</accession>
<evidence type="ECO:0000313" key="1">
    <source>
        <dbReference type="EMBL" id="SDK23950.1"/>
    </source>
</evidence>
<dbReference type="EMBL" id="FNFX01000001">
    <property type="protein sequence ID" value="SDK23950.1"/>
    <property type="molecule type" value="Genomic_DNA"/>
</dbReference>
<reference evidence="2" key="1">
    <citation type="submission" date="2016-10" db="EMBL/GenBank/DDBJ databases">
        <authorList>
            <person name="Varghese N."/>
            <person name="Submissions S."/>
        </authorList>
    </citation>
    <scope>NUCLEOTIDE SEQUENCE [LARGE SCALE GENOMIC DNA]</scope>
    <source>
        <strain evidence="2">CBMB127</strain>
    </source>
</reference>